<proteinExistence type="predicted"/>
<reference evidence="2" key="1">
    <citation type="journal article" date="2021" name="Nat. Commun.">
        <title>Genetic determinants of endophytism in the Arabidopsis root mycobiome.</title>
        <authorList>
            <person name="Mesny F."/>
            <person name="Miyauchi S."/>
            <person name="Thiergart T."/>
            <person name="Pickel B."/>
            <person name="Atanasova L."/>
            <person name="Karlsson M."/>
            <person name="Huettel B."/>
            <person name="Barry K.W."/>
            <person name="Haridas S."/>
            <person name="Chen C."/>
            <person name="Bauer D."/>
            <person name="Andreopoulos W."/>
            <person name="Pangilinan J."/>
            <person name="LaButti K."/>
            <person name="Riley R."/>
            <person name="Lipzen A."/>
            <person name="Clum A."/>
            <person name="Drula E."/>
            <person name="Henrissat B."/>
            <person name="Kohler A."/>
            <person name="Grigoriev I.V."/>
            <person name="Martin F.M."/>
            <person name="Hacquard S."/>
        </authorList>
    </citation>
    <scope>NUCLEOTIDE SEQUENCE</scope>
    <source>
        <strain evidence="2">MPI-CAGE-AT-0023</strain>
    </source>
</reference>
<feature type="chain" id="PRO_5040459154" description="Secreted protein" evidence="1">
    <location>
        <begin position="21"/>
        <end position="93"/>
    </location>
</feature>
<evidence type="ECO:0000256" key="1">
    <source>
        <dbReference type="SAM" id="SignalP"/>
    </source>
</evidence>
<organism evidence="2 3">
    <name type="scientific">Fusarium redolens</name>
    <dbReference type="NCBI Taxonomy" id="48865"/>
    <lineage>
        <taxon>Eukaryota</taxon>
        <taxon>Fungi</taxon>
        <taxon>Dikarya</taxon>
        <taxon>Ascomycota</taxon>
        <taxon>Pezizomycotina</taxon>
        <taxon>Sordariomycetes</taxon>
        <taxon>Hypocreomycetidae</taxon>
        <taxon>Hypocreales</taxon>
        <taxon>Nectriaceae</taxon>
        <taxon>Fusarium</taxon>
        <taxon>Fusarium redolens species complex</taxon>
    </lineage>
</organism>
<comment type="caution">
    <text evidence="2">The sequence shown here is derived from an EMBL/GenBank/DDBJ whole genome shotgun (WGS) entry which is preliminary data.</text>
</comment>
<sequence length="93" mass="11187">MVRALWYWVLIHEIMACARRAPLSQQIRWFNNTFSPRTFPEGNALRFSHHANEIRKPKTRNASHFRRLTIVKYNSFTTDLNNNIHDRCLLKFT</sequence>
<evidence type="ECO:0000313" key="2">
    <source>
        <dbReference type="EMBL" id="KAH7233766.1"/>
    </source>
</evidence>
<gene>
    <name evidence="2" type="ORF">BKA55DRAFT_142030</name>
</gene>
<dbReference type="OrthoDB" id="10491495at2759"/>
<accession>A0A9P9G7D9</accession>
<keyword evidence="3" id="KW-1185">Reference proteome</keyword>
<dbReference type="RefSeq" id="XP_046044111.1">
    <property type="nucleotide sequence ID" value="XM_046184901.1"/>
</dbReference>
<evidence type="ECO:0000313" key="3">
    <source>
        <dbReference type="Proteomes" id="UP000720189"/>
    </source>
</evidence>
<protein>
    <recommendedName>
        <fullName evidence="4">Secreted protein</fullName>
    </recommendedName>
</protein>
<dbReference type="GeneID" id="70214855"/>
<keyword evidence="1" id="KW-0732">Signal</keyword>
<evidence type="ECO:0008006" key="4">
    <source>
        <dbReference type="Google" id="ProtNLM"/>
    </source>
</evidence>
<name>A0A9P9G7D9_FUSRE</name>
<dbReference type="AlphaFoldDB" id="A0A9P9G7D9"/>
<dbReference type="EMBL" id="JAGMUX010000018">
    <property type="protein sequence ID" value="KAH7233766.1"/>
    <property type="molecule type" value="Genomic_DNA"/>
</dbReference>
<feature type="signal peptide" evidence="1">
    <location>
        <begin position="1"/>
        <end position="20"/>
    </location>
</feature>
<dbReference type="Proteomes" id="UP000720189">
    <property type="component" value="Unassembled WGS sequence"/>
</dbReference>